<evidence type="ECO:0000256" key="6">
    <source>
        <dbReference type="SAM" id="SignalP"/>
    </source>
</evidence>
<dbReference type="PANTHER" id="PTHR13234">
    <property type="entry name" value="GAMMA-INTERFERON INDUCIBLE LYSOSOMAL THIOL REDUCTASE GILT"/>
    <property type="match status" value="1"/>
</dbReference>
<evidence type="ECO:0000256" key="4">
    <source>
        <dbReference type="ARBA" id="ARBA00022729"/>
    </source>
</evidence>
<dbReference type="Pfam" id="PF03227">
    <property type="entry name" value="GILT"/>
    <property type="match status" value="1"/>
</dbReference>
<evidence type="ECO:0008006" key="9">
    <source>
        <dbReference type="Google" id="ProtNLM"/>
    </source>
</evidence>
<evidence type="ECO:0000256" key="5">
    <source>
        <dbReference type="ARBA" id="ARBA00023180"/>
    </source>
</evidence>
<dbReference type="EMBL" id="JARAKH010000040">
    <property type="protein sequence ID" value="KAK8381656.1"/>
    <property type="molecule type" value="Genomic_DNA"/>
</dbReference>
<accession>A0AAW0T2G8</accession>
<proteinExistence type="inferred from homology"/>
<keyword evidence="5" id="KW-0325">Glycoprotein</keyword>
<comment type="caution">
    <text evidence="7">The sequence shown here is derived from an EMBL/GenBank/DDBJ whole genome shotgun (WGS) entry which is preliminary data.</text>
</comment>
<organism evidence="7 8">
    <name type="scientific">Scylla paramamosain</name>
    <name type="common">Mud crab</name>
    <dbReference type="NCBI Taxonomy" id="85552"/>
    <lineage>
        <taxon>Eukaryota</taxon>
        <taxon>Metazoa</taxon>
        <taxon>Ecdysozoa</taxon>
        <taxon>Arthropoda</taxon>
        <taxon>Crustacea</taxon>
        <taxon>Multicrustacea</taxon>
        <taxon>Malacostraca</taxon>
        <taxon>Eumalacostraca</taxon>
        <taxon>Eucarida</taxon>
        <taxon>Decapoda</taxon>
        <taxon>Pleocyemata</taxon>
        <taxon>Brachyura</taxon>
        <taxon>Eubrachyura</taxon>
        <taxon>Portunoidea</taxon>
        <taxon>Portunidae</taxon>
        <taxon>Portuninae</taxon>
        <taxon>Scylla</taxon>
    </lineage>
</organism>
<dbReference type="GO" id="GO:0005576">
    <property type="term" value="C:extracellular region"/>
    <property type="evidence" value="ECO:0007669"/>
    <property type="project" value="UniProtKB-SubCell"/>
</dbReference>
<feature type="signal peptide" evidence="6">
    <location>
        <begin position="1"/>
        <end position="18"/>
    </location>
</feature>
<sequence>MALRRLLLLALLPLLLDAAPANSKKTKVSVYYESLSPKSKAFFTEQLYPVWLDLKEYIAVDLYVYGRTTEEVGTTGYKFECIHGSDECVGNVMMMCAKINIPTVEQYMGFSNCIMEEFQGAAKSVDCATKFAIDYTPIEQCASTFVGQHLLHQTGLKQQTLSPALESAPWILINDVFTEEQMMAARQDLRKVVCAVNKEVPATKCN</sequence>
<reference evidence="7 8" key="1">
    <citation type="submission" date="2023-03" db="EMBL/GenBank/DDBJ databases">
        <title>High-quality genome of Scylla paramamosain provides insights in environmental adaptation.</title>
        <authorList>
            <person name="Zhang L."/>
        </authorList>
    </citation>
    <scope>NUCLEOTIDE SEQUENCE [LARGE SCALE GENOMIC DNA]</scope>
    <source>
        <strain evidence="7">LZ_2023a</strain>
        <tissue evidence="7">Muscle</tissue>
    </source>
</reference>
<evidence type="ECO:0000256" key="2">
    <source>
        <dbReference type="ARBA" id="ARBA00005679"/>
    </source>
</evidence>
<keyword evidence="4 6" id="KW-0732">Signal</keyword>
<dbReference type="GO" id="GO:0016671">
    <property type="term" value="F:oxidoreductase activity, acting on a sulfur group of donors, disulfide as acceptor"/>
    <property type="evidence" value="ECO:0007669"/>
    <property type="project" value="InterPro"/>
</dbReference>
<dbReference type="InterPro" id="IPR004911">
    <property type="entry name" value="Interferon-induced_GILT"/>
</dbReference>
<evidence type="ECO:0000256" key="1">
    <source>
        <dbReference type="ARBA" id="ARBA00004613"/>
    </source>
</evidence>
<comment type="similarity">
    <text evidence="2">Belongs to the GILT family.</text>
</comment>
<protein>
    <recommendedName>
        <fullName evidence="9">Gamma-interferon-inducible lysosomal thiol reductase</fullName>
    </recommendedName>
</protein>
<comment type="subcellular location">
    <subcellularLocation>
        <location evidence="1">Secreted</location>
    </subcellularLocation>
</comment>
<dbReference type="Proteomes" id="UP001487740">
    <property type="component" value="Unassembled WGS sequence"/>
</dbReference>
<keyword evidence="3" id="KW-0964">Secreted</keyword>
<gene>
    <name evidence="7" type="ORF">O3P69_018637</name>
</gene>
<name>A0AAW0T2G8_SCYPA</name>
<keyword evidence="8" id="KW-1185">Reference proteome</keyword>
<dbReference type="PANTHER" id="PTHR13234:SF8">
    <property type="entry name" value="GAMMA-INTERFERON-INDUCIBLE LYSOSOMAL THIOL REDUCTASE"/>
    <property type="match status" value="1"/>
</dbReference>
<evidence type="ECO:0000313" key="7">
    <source>
        <dbReference type="EMBL" id="KAK8381656.1"/>
    </source>
</evidence>
<evidence type="ECO:0000256" key="3">
    <source>
        <dbReference type="ARBA" id="ARBA00022525"/>
    </source>
</evidence>
<feature type="chain" id="PRO_5043441133" description="Gamma-interferon-inducible lysosomal thiol reductase" evidence="6">
    <location>
        <begin position="19"/>
        <end position="206"/>
    </location>
</feature>
<dbReference type="AlphaFoldDB" id="A0AAW0T2G8"/>
<evidence type="ECO:0000313" key="8">
    <source>
        <dbReference type="Proteomes" id="UP001487740"/>
    </source>
</evidence>